<keyword evidence="2 8" id="KW-0808">Transferase</keyword>
<evidence type="ECO:0000256" key="7">
    <source>
        <dbReference type="ARBA" id="ARBA00023160"/>
    </source>
</evidence>
<dbReference type="GO" id="GO:0008897">
    <property type="term" value="F:holo-[acyl-carrier-protein] synthase activity"/>
    <property type="evidence" value="ECO:0007669"/>
    <property type="project" value="UniProtKB-UniRule"/>
</dbReference>
<dbReference type="InterPro" id="IPR004568">
    <property type="entry name" value="Ppantetheine-prot_Trfase_dom"/>
</dbReference>
<protein>
    <recommendedName>
        <fullName evidence="8">Holo-[acyl-carrier-protein] synthase</fullName>
        <shortName evidence="8">Holo-ACP synthase</shortName>
        <ecNumber evidence="8">2.7.8.7</ecNumber>
    </recommendedName>
    <alternativeName>
        <fullName evidence="8">4'-phosphopantetheinyl transferase AcpS</fullName>
    </alternativeName>
</protein>
<comment type="cofactor">
    <cofactor evidence="8">
        <name>Mg(2+)</name>
        <dbReference type="ChEBI" id="CHEBI:18420"/>
    </cofactor>
</comment>
<dbReference type="GO" id="GO:0000287">
    <property type="term" value="F:magnesium ion binding"/>
    <property type="evidence" value="ECO:0007669"/>
    <property type="project" value="UniProtKB-UniRule"/>
</dbReference>
<dbReference type="InterPro" id="IPR037143">
    <property type="entry name" value="4-PPantetheinyl_Trfase_dom_sf"/>
</dbReference>
<evidence type="ECO:0000256" key="1">
    <source>
        <dbReference type="ARBA" id="ARBA00022516"/>
    </source>
</evidence>
<organism evidence="10 11">
    <name type="scientific">Paenibacillus pini JCM 16418</name>
    <dbReference type="NCBI Taxonomy" id="1236976"/>
    <lineage>
        <taxon>Bacteria</taxon>
        <taxon>Bacillati</taxon>
        <taxon>Bacillota</taxon>
        <taxon>Bacilli</taxon>
        <taxon>Bacillales</taxon>
        <taxon>Paenibacillaceae</taxon>
        <taxon>Paenibacillus</taxon>
    </lineage>
</organism>
<dbReference type="Gene3D" id="3.90.470.20">
    <property type="entry name" value="4'-phosphopantetheinyl transferase domain"/>
    <property type="match status" value="1"/>
</dbReference>
<feature type="binding site" evidence="8">
    <location>
        <position position="68"/>
    </location>
    <ligand>
        <name>Mg(2+)</name>
        <dbReference type="ChEBI" id="CHEBI:18420"/>
    </ligand>
</feature>
<evidence type="ECO:0000256" key="6">
    <source>
        <dbReference type="ARBA" id="ARBA00023098"/>
    </source>
</evidence>
<keyword evidence="5 8" id="KW-0460">Magnesium</keyword>
<dbReference type="GO" id="GO:0005737">
    <property type="term" value="C:cytoplasm"/>
    <property type="evidence" value="ECO:0007669"/>
    <property type="project" value="UniProtKB-SubCell"/>
</dbReference>
<dbReference type="SUPFAM" id="SSF56214">
    <property type="entry name" value="4'-phosphopantetheinyl transferase"/>
    <property type="match status" value="1"/>
</dbReference>
<comment type="subcellular location">
    <subcellularLocation>
        <location evidence="8">Cytoplasm</location>
    </subcellularLocation>
</comment>
<dbReference type="Proteomes" id="UP000019364">
    <property type="component" value="Unassembled WGS sequence"/>
</dbReference>
<evidence type="ECO:0000256" key="5">
    <source>
        <dbReference type="ARBA" id="ARBA00022842"/>
    </source>
</evidence>
<dbReference type="AlphaFoldDB" id="W7Z5N2"/>
<dbReference type="eggNOG" id="COG0736">
    <property type="taxonomic scope" value="Bacteria"/>
</dbReference>
<dbReference type="InterPro" id="IPR002582">
    <property type="entry name" value="ACPS"/>
</dbReference>
<keyword evidence="3 8" id="KW-0479">Metal-binding</keyword>
<keyword evidence="1 8" id="KW-0444">Lipid biosynthesis</keyword>
<dbReference type="NCBIfam" id="TIGR00516">
    <property type="entry name" value="acpS"/>
    <property type="match status" value="1"/>
</dbReference>
<gene>
    <name evidence="8" type="primary">acpS</name>
    <name evidence="10" type="ORF">JCM16418_3764</name>
</gene>
<keyword evidence="8" id="KW-0963">Cytoplasm</keyword>
<comment type="similarity">
    <text evidence="8">Belongs to the P-Pant transferase superfamily. AcpS family.</text>
</comment>
<dbReference type="GO" id="GO:0006633">
    <property type="term" value="P:fatty acid biosynthetic process"/>
    <property type="evidence" value="ECO:0007669"/>
    <property type="project" value="UniProtKB-UniRule"/>
</dbReference>
<dbReference type="STRING" id="1236976.JCM16418_3764"/>
<comment type="function">
    <text evidence="8">Transfers the 4'-phosphopantetheine moiety from coenzyme A to a Ser of acyl-carrier-protein.</text>
</comment>
<dbReference type="EMBL" id="BAVZ01000013">
    <property type="protein sequence ID" value="GAF09614.1"/>
    <property type="molecule type" value="Genomic_DNA"/>
</dbReference>
<evidence type="ECO:0000259" key="9">
    <source>
        <dbReference type="Pfam" id="PF01648"/>
    </source>
</evidence>
<keyword evidence="6 8" id="KW-0443">Lipid metabolism</keyword>
<dbReference type="HAMAP" id="MF_00101">
    <property type="entry name" value="AcpS"/>
    <property type="match status" value="1"/>
</dbReference>
<reference evidence="10 11" key="1">
    <citation type="journal article" date="2014" name="Genome Announc.">
        <title>Draft Genome Sequence of Paenibacillus pini JCM 16418T, Isolated from the Rhizosphere of Pine Tree.</title>
        <authorList>
            <person name="Yuki M."/>
            <person name="Oshima K."/>
            <person name="Suda W."/>
            <person name="Oshida Y."/>
            <person name="Kitamura K."/>
            <person name="Iida Y."/>
            <person name="Hattori M."/>
            <person name="Ohkuma M."/>
        </authorList>
    </citation>
    <scope>NUCLEOTIDE SEQUENCE [LARGE SCALE GENOMIC DNA]</scope>
    <source>
        <strain evidence="10 11">JCM 16418</strain>
    </source>
</reference>
<sequence length="140" mass="15303">MSGKEGAGRLIYGIGNDVLEIKRLSLLLDGPLGLKFMERVLTLEEREEAQTRGGKLTEFVAGRFAAKEAISKAFGCGIGKKLSFTDMNILPDACGRPIVVINPEAWRRLGLPGEPEYRVHLSISHQTELASAFAVVEKCM</sequence>
<comment type="caution">
    <text evidence="10">The sequence shown here is derived from an EMBL/GenBank/DDBJ whole genome shotgun (WGS) entry which is preliminary data.</text>
</comment>
<evidence type="ECO:0000256" key="3">
    <source>
        <dbReference type="ARBA" id="ARBA00022723"/>
    </source>
</evidence>
<keyword evidence="4 8" id="KW-0276">Fatty acid metabolism</keyword>
<keyword evidence="7 8" id="KW-0275">Fatty acid biosynthesis</keyword>
<comment type="catalytic activity">
    <reaction evidence="8">
        <text>apo-[ACP] + CoA = holo-[ACP] + adenosine 3',5'-bisphosphate + H(+)</text>
        <dbReference type="Rhea" id="RHEA:12068"/>
        <dbReference type="Rhea" id="RHEA-COMP:9685"/>
        <dbReference type="Rhea" id="RHEA-COMP:9690"/>
        <dbReference type="ChEBI" id="CHEBI:15378"/>
        <dbReference type="ChEBI" id="CHEBI:29999"/>
        <dbReference type="ChEBI" id="CHEBI:57287"/>
        <dbReference type="ChEBI" id="CHEBI:58343"/>
        <dbReference type="ChEBI" id="CHEBI:64479"/>
        <dbReference type="EC" id="2.7.8.7"/>
    </reaction>
</comment>
<dbReference type="Pfam" id="PF01648">
    <property type="entry name" value="ACPS"/>
    <property type="match status" value="1"/>
</dbReference>
<evidence type="ECO:0000256" key="8">
    <source>
        <dbReference type="HAMAP-Rule" id="MF_00101"/>
    </source>
</evidence>
<feature type="domain" description="4'-phosphopantetheinyl transferase" evidence="9">
    <location>
        <begin position="13"/>
        <end position="105"/>
    </location>
</feature>
<evidence type="ECO:0000256" key="2">
    <source>
        <dbReference type="ARBA" id="ARBA00022679"/>
    </source>
</evidence>
<feature type="binding site" evidence="8">
    <location>
        <position position="17"/>
    </location>
    <ligand>
        <name>Mg(2+)</name>
        <dbReference type="ChEBI" id="CHEBI:18420"/>
    </ligand>
</feature>
<keyword evidence="11" id="KW-1185">Reference proteome</keyword>
<evidence type="ECO:0000256" key="4">
    <source>
        <dbReference type="ARBA" id="ARBA00022832"/>
    </source>
</evidence>
<dbReference type="InterPro" id="IPR008278">
    <property type="entry name" value="4-PPantetheinyl_Trfase_dom"/>
</dbReference>
<dbReference type="EC" id="2.7.8.7" evidence="8"/>
<proteinExistence type="inferred from homology"/>
<dbReference type="NCBIfam" id="TIGR00556">
    <property type="entry name" value="pantethn_trn"/>
    <property type="match status" value="1"/>
</dbReference>
<evidence type="ECO:0000313" key="10">
    <source>
        <dbReference type="EMBL" id="GAF09614.1"/>
    </source>
</evidence>
<evidence type="ECO:0000313" key="11">
    <source>
        <dbReference type="Proteomes" id="UP000019364"/>
    </source>
</evidence>
<name>W7Z5N2_9BACL</name>
<accession>W7Z5N2</accession>